<name>A0ABD3QPT8_9STRA</name>
<protein>
    <submittedName>
        <fullName evidence="3">Uncharacterized protein</fullName>
    </submittedName>
</protein>
<evidence type="ECO:0000313" key="3">
    <source>
        <dbReference type="EMBL" id="KAL3802343.1"/>
    </source>
</evidence>
<dbReference type="Gene3D" id="2.120.10.30">
    <property type="entry name" value="TolB, C-terminal domain"/>
    <property type="match status" value="1"/>
</dbReference>
<keyword evidence="2" id="KW-0812">Transmembrane</keyword>
<dbReference type="Proteomes" id="UP001516023">
    <property type="component" value="Unassembled WGS sequence"/>
</dbReference>
<feature type="region of interest" description="Disordered" evidence="1">
    <location>
        <begin position="1"/>
        <end position="58"/>
    </location>
</feature>
<comment type="caution">
    <text evidence="3">The sequence shown here is derived from an EMBL/GenBank/DDBJ whole genome shotgun (WGS) entry which is preliminary data.</text>
</comment>
<feature type="transmembrane region" description="Helical" evidence="2">
    <location>
        <begin position="68"/>
        <end position="83"/>
    </location>
</feature>
<dbReference type="EMBL" id="JABMIG020000020">
    <property type="protein sequence ID" value="KAL3802343.1"/>
    <property type="molecule type" value="Genomic_DNA"/>
</dbReference>
<evidence type="ECO:0000256" key="1">
    <source>
        <dbReference type="SAM" id="MobiDB-lite"/>
    </source>
</evidence>
<dbReference type="SUPFAM" id="SSF101898">
    <property type="entry name" value="NHL repeat"/>
    <property type="match status" value="1"/>
</dbReference>
<feature type="region of interest" description="Disordered" evidence="1">
    <location>
        <begin position="647"/>
        <end position="670"/>
    </location>
</feature>
<dbReference type="AlphaFoldDB" id="A0ABD3QPT8"/>
<dbReference type="InterPro" id="IPR011042">
    <property type="entry name" value="6-blade_b-propeller_TolB-like"/>
</dbReference>
<feature type="compositionally biased region" description="Basic and acidic residues" evidence="1">
    <location>
        <begin position="35"/>
        <end position="53"/>
    </location>
</feature>
<evidence type="ECO:0000256" key="2">
    <source>
        <dbReference type="SAM" id="Phobius"/>
    </source>
</evidence>
<accession>A0ABD3QPT8</accession>
<reference evidence="3 4" key="1">
    <citation type="journal article" date="2020" name="G3 (Bethesda)">
        <title>Improved Reference Genome for Cyclotella cryptica CCMP332, a Model for Cell Wall Morphogenesis, Salinity Adaptation, and Lipid Production in Diatoms (Bacillariophyta).</title>
        <authorList>
            <person name="Roberts W.R."/>
            <person name="Downey K.M."/>
            <person name="Ruck E.C."/>
            <person name="Traller J.C."/>
            <person name="Alverson A.J."/>
        </authorList>
    </citation>
    <scope>NUCLEOTIDE SEQUENCE [LARGE SCALE GENOMIC DNA]</scope>
    <source>
        <strain evidence="3 4">CCMP332</strain>
    </source>
</reference>
<keyword evidence="2" id="KW-1133">Transmembrane helix</keyword>
<keyword evidence="2" id="KW-0472">Membrane</keyword>
<evidence type="ECO:0000313" key="4">
    <source>
        <dbReference type="Proteomes" id="UP001516023"/>
    </source>
</evidence>
<feature type="compositionally biased region" description="Polar residues" evidence="1">
    <location>
        <begin position="19"/>
        <end position="34"/>
    </location>
</feature>
<sequence length="670" mass="73863">MASRQEVRRRKNKPRPNNDTSDIISESAQSTSPSIKDESSKQLGERMIPKENNHNQASTTSFSKYDEYAWFIVFLLALSYFIITRSSGGQLLNHRGGLLSTFSKPYEVVASFVSVGTGGPGMSAKDWKEDEELLKSIFYIVPPSSRNSTTSSTNLLALSPSARLEIIISSPRDVYISNDDGNNATTNNSCPRETTCPSEFPPNTPPFLSRLLSTTWVHDTELGRGYLLIADGGRSGRIWRWEVGGGPITIGRSLHMERSGCRSGIWVDASDDGGIIGGRCPDNLFGSVRSIMRKEDEQLAFSSGSGAGLQSLTTLPPLLGTASVVVELNRDAERSTSGKNIVVAEWGEKRIVRVEGETGARTPLVTMLPVSPDEKDGLRRAFRPNHLTYTPFGDLLFSDSYEITDDSNGVKDESSRKFVGTIYRLREAVHVPPIPVDQSREAHGWTNTSRQNGENDDRFTDGSVDILFQTNGWIDGVALGGSDYSTLYVSVVTLSDDESDLSWTKTLYKLSLSADDEDDDAEDHASNLEDGNSARYEVFYSMTSKECPYFDNDAKASHFFAGSKLAIDERGTIYIITCPSSIVLLSNGGRVIGTLASDQLNADEAMAELSKREFTSINFGEDGYFYVTTAHELMRIKCRIRGSSIPTNLVLPPPSKDKQSKPRRDKRDKR</sequence>
<organism evidence="3 4">
    <name type="scientific">Cyclotella cryptica</name>
    <dbReference type="NCBI Taxonomy" id="29204"/>
    <lineage>
        <taxon>Eukaryota</taxon>
        <taxon>Sar</taxon>
        <taxon>Stramenopiles</taxon>
        <taxon>Ochrophyta</taxon>
        <taxon>Bacillariophyta</taxon>
        <taxon>Coscinodiscophyceae</taxon>
        <taxon>Thalassiosirophycidae</taxon>
        <taxon>Stephanodiscales</taxon>
        <taxon>Stephanodiscaceae</taxon>
        <taxon>Cyclotella</taxon>
    </lineage>
</organism>
<feature type="region of interest" description="Disordered" evidence="1">
    <location>
        <begin position="437"/>
        <end position="458"/>
    </location>
</feature>
<gene>
    <name evidence="3" type="ORF">HJC23_007168</name>
</gene>
<proteinExistence type="predicted"/>
<keyword evidence="4" id="KW-1185">Reference proteome</keyword>